<feature type="region of interest" description="Disordered" evidence="1">
    <location>
        <begin position="1"/>
        <end position="28"/>
    </location>
</feature>
<evidence type="ECO:0000313" key="2">
    <source>
        <dbReference type="EMBL" id="MDI7921895.1"/>
    </source>
</evidence>
<protein>
    <submittedName>
        <fullName evidence="2">Uncharacterized protein</fullName>
    </submittedName>
</protein>
<name>A0AAE3QBC7_9HYPH</name>
<dbReference type="RefSeq" id="WP_311786084.1">
    <property type="nucleotide sequence ID" value="NZ_JALDYY010000003.1"/>
</dbReference>
<dbReference type="AlphaFoldDB" id="A0AAE3QBC7"/>
<evidence type="ECO:0000256" key="1">
    <source>
        <dbReference type="SAM" id="MobiDB-lite"/>
    </source>
</evidence>
<organism evidence="2 3">
    <name type="scientific">Ferirhizobium litorale</name>
    <dbReference type="NCBI Taxonomy" id="2927786"/>
    <lineage>
        <taxon>Bacteria</taxon>
        <taxon>Pseudomonadati</taxon>
        <taxon>Pseudomonadota</taxon>
        <taxon>Alphaproteobacteria</taxon>
        <taxon>Hyphomicrobiales</taxon>
        <taxon>Rhizobiaceae</taxon>
        <taxon>Ferirhizobium</taxon>
    </lineage>
</organism>
<reference evidence="2" key="1">
    <citation type="submission" date="2022-03" db="EMBL/GenBank/DDBJ databases">
        <title>Fererhizobium litorale gen. nov., sp. nov., isolated from sandy sediments of the Sea of Japan seashore.</title>
        <authorList>
            <person name="Romanenko L."/>
            <person name="Kurilenko V."/>
            <person name="Otstavnykh N."/>
            <person name="Svetashev V."/>
            <person name="Tekutyeva L."/>
            <person name="Isaeva M."/>
            <person name="Mikhailov V."/>
        </authorList>
    </citation>
    <scope>NUCLEOTIDE SEQUENCE</scope>
    <source>
        <strain evidence="2">KMM 9576</strain>
    </source>
</reference>
<gene>
    <name evidence="2" type="ORF">MRS75_07310</name>
</gene>
<comment type="caution">
    <text evidence="2">The sequence shown here is derived from an EMBL/GenBank/DDBJ whole genome shotgun (WGS) entry which is preliminary data.</text>
</comment>
<dbReference type="EMBL" id="JALDYZ010000003">
    <property type="protein sequence ID" value="MDI7921895.1"/>
    <property type="molecule type" value="Genomic_DNA"/>
</dbReference>
<feature type="compositionally biased region" description="Basic and acidic residues" evidence="1">
    <location>
        <begin position="1"/>
        <end position="23"/>
    </location>
</feature>
<proteinExistence type="predicted"/>
<evidence type="ECO:0000313" key="3">
    <source>
        <dbReference type="Proteomes" id="UP001161580"/>
    </source>
</evidence>
<sequence length="102" mass="11397">MLEGQIAERKSKQCKERENERSEYTGANRKRIPDLHFIHCNARSGLFQDRLSRATGISCPKSAAIAALRLRIPLPQSGSFLFRPFQPVNLTPGMGASAETRI</sequence>
<keyword evidence="3" id="KW-1185">Reference proteome</keyword>
<accession>A0AAE3QBC7</accession>
<dbReference type="Proteomes" id="UP001161580">
    <property type="component" value="Unassembled WGS sequence"/>
</dbReference>